<feature type="compositionally biased region" description="Basic and acidic residues" evidence="1">
    <location>
        <begin position="28"/>
        <end position="48"/>
    </location>
</feature>
<dbReference type="AlphaFoldDB" id="A0A2P4QUW9"/>
<reference evidence="2 3" key="2">
    <citation type="journal article" date="2018" name="New Phytol.">
        <title>High intraspecific genome diversity in the model arbuscular mycorrhizal symbiont Rhizophagus irregularis.</title>
        <authorList>
            <person name="Chen E.C.H."/>
            <person name="Morin E."/>
            <person name="Beaudet D."/>
            <person name="Noel J."/>
            <person name="Yildirir G."/>
            <person name="Ndikumana S."/>
            <person name="Charron P."/>
            <person name="St-Onge C."/>
            <person name="Giorgi J."/>
            <person name="Kruger M."/>
            <person name="Marton T."/>
            <person name="Ropars J."/>
            <person name="Grigoriev I.V."/>
            <person name="Hainaut M."/>
            <person name="Henrissat B."/>
            <person name="Roux C."/>
            <person name="Martin F."/>
            <person name="Corradi N."/>
        </authorList>
    </citation>
    <scope>NUCLEOTIDE SEQUENCE [LARGE SCALE GENOMIC DNA]</scope>
    <source>
        <strain evidence="2 3">DAOM 197198</strain>
    </source>
</reference>
<reference evidence="2 3" key="1">
    <citation type="journal article" date="2013" name="Proc. Natl. Acad. Sci. U.S.A.">
        <title>Genome of an arbuscular mycorrhizal fungus provides insight into the oldest plant symbiosis.</title>
        <authorList>
            <person name="Tisserant E."/>
            <person name="Malbreil M."/>
            <person name="Kuo A."/>
            <person name="Kohler A."/>
            <person name="Symeonidi A."/>
            <person name="Balestrini R."/>
            <person name="Charron P."/>
            <person name="Duensing N."/>
            <person name="Frei Dit Frey N."/>
            <person name="Gianinazzi-Pearson V."/>
            <person name="Gilbert L.B."/>
            <person name="Handa Y."/>
            <person name="Herr J.R."/>
            <person name="Hijri M."/>
            <person name="Koul R."/>
            <person name="Kawaguchi M."/>
            <person name="Krajinski F."/>
            <person name="Lammers P.J."/>
            <person name="Masclaux F.G."/>
            <person name="Murat C."/>
            <person name="Morin E."/>
            <person name="Ndikumana S."/>
            <person name="Pagni M."/>
            <person name="Petitpierre D."/>
            <person name="Requena N."/>
            <person name="Rosikiewicz P."/>
            <person name="Riley R."/>
            <person name="Saito K."/>
            <person name="San Clemente H."/>
            <person name="Shapiro H."/>
            <person name="van Tuinen D."/>
            <person name="Becard G."/>
            <person name="Bonfante P."/>
            <person name="Paszkowski U."/>
            <person name="Shachar-Hill Y.Y."/>
            <person name="Tuskan G.A."/>
            <person name="Young P.W."/>
            <person name="Sanders I.R."/>
            <person name="Henrissat B."/>
            <person name="Rensing S.A."/>
            <person name="Grigoriev I.V."/>
            <person name="Corradi N."/>
            <person name="Roux C."/>
            <person name="Martin F."/>
        </authorList>
    </citation>
    <scope>NUCLEOTIDE SEQUENCE [LARGE SCALE GENOMIC DNA]</scope>
    <source>
        <strain evidence="2 3">DAOM 197198</strain>
    </source>
</reference>
<dbReference type="EMBL" id="AUPC02000011">
    <property type="protein sequence ID" value="POG81431.1"/>
    <property type="molecule type" value="Genomic_DNA"/>
</dbReference>
<protein>
    <submittedName>
        <fullName evidence="2">Uncharacterized protein</fullName>
    </submittedName>
</protein>
<keyword evidence="3" id="KW-1185">Reference proteome</keyword>
<evidence type="ECO:0000313" key="3">
    <source>
        <dbReference type="Proteomes" id="UP000018888"/>
    </source>
</evidence>
<name>A0A2P4QUW9_RHIID</name>
<sequence>MTKPQDRRYLSPINSQHENKLALRTSPRQREEEERANRRANAEKERERSHGRKNKERERERERERDRDRDRDRQYGHQDANLILYDEEEEQRRQAKRKLKWKWIGRKLAEWDDAERGQEEYYKDRKPILNLAEDEEFDDEEGIESKRKRRILVPLEYNVKREELDENILSEKLQPFAKDELVSLLLIIYVKKPAEERNDDGMLITICIKYQRMRNPSYLLWRMLIFEAVSKARKI</sequence>
<dbReference type="Proteomes" id="UP000018888">
    <property type="component" value="Unassembled WGS sequence"/>
</dbReference>
<evidence type="ECO:0000256" key="1">
    <source>
        <dbReference type="SAM" id="MobiDB-lite"/>
    </source>
</evidence>
<feature type="region of interest" description="Disordered" evidence="1">
    <location>
        <begin position="1"/>
        <end position="75"/>
    </location>
</feature>
<proteinExistence type="predicted"/>
<gene>
    <name evidence="2" type="ORF">GLOIN_2v1507926</name>
</gene>
<organism evidence="2 3">
    <name type="scientific">Rhizophagus irregularis (strain DAOM 181602 / DAOM 197198 / MUCL 43194)</name>
    <name type="common">Arbuscular mycorrhizal fungus</name>
    <name type="synonym">Glomus intraradices</name>
    <dbReference type="NCBI Taxonomy" id="747089"/>
    <lineage>
        <taxon>Eukaryota</taxon>
        <taxon>Fungi</taxon>
        <taxon>Fungi incertae sedis</taxon>
        <taxon>Mucoromycota</taxon>
        <taxon>Glomeromycotina</taxon>
        <taxon>Glomeromycetes</taxon>
        <taxon>Glomerales</taxon>
        <taxon>Glomeraceae</taxon>
        <taxon>Rhizophagus</taxon>
    </lineage>
</organism>
<evidence type="ECO:0000313" key="2">
    <source>
        <dbReference type="EMBL" id="POG81431.1"/>
    </source>
</evidence>
<accession>A0A2P4QUW9</accession>
<comment type="caution">
    <text evidence="2">The sequence shown here is derived from an EMBL/GenBank/DDBJ whole genome shotgun (WGS) entry which is preliminary data.</text>
</comment>
<feature type="compositionally biased region" description="Basic and acidic residues" evidence="1">
    <location>
        <begin position="55"/>
        <end position="75"/>
    </location>
</feature>